<accession>A0ABU3CB59</accession>
<dbReference type="EMBL" id="JAVRHQ010000014">
    <property type="protein sequence ID" value="MDT0643582.1"/>
    <property type="molecule type" value="Genomic_DNA"/>
</dbReference>
<keyword evidence="3" id="KW-1185">Reference proteome</keyword>
<dbReference type="PANTHER" id="PTHR13847:SF281">
    <property type="entry name" value="FAD DEPENDENT OXIDOREDUCTASE DOMAIN-CONTAINING PROTEIN"/>
    <property type="match status" value="1"/>
</dbReference>
<dbReference type="SUPFAM" id="SSF51905">
    <property type="entry name" value="FAD/NAD(P)-binding domain"/>
    <property type="match status" value="1"/>
</dbReference>
<dbReference type="InterPro" id="IPR036188">
    <property type="entry name" value="FAD/NAD-bd_sf"/>
</dbReference>
<dbReference type="GO" id="GO:0016491">
    <property type="term" value="F:oxidoreductase activity"/>
    <property type="evidence" value="ECO:0007669"/>
    <property type="project" value="UniProtKB-KW"/>
</dbReference>
<evidence type="ECO:0000313" key="3">
    <source>
        <dbReference type="Proteomes" id="UP001262889"/>
    </source>
</evidence>
<dbReference type="Gene3D" id="3.30.9.10">
    <property type="entry name" value="D-Amino Acid Oxidase, subunit A, domain 2"/>
    <property type="match status" value="1"/>
</dbReference>
<organism evidence="2 3">
    <name type="scientific">Autumnicola tepida</name>
    <dbReference type="NCBI Taxonomy" id="3075595"/>
    <lineage>
        <taxon>Bacteria</taxon>
        <taxon>Pseudomonadati</taxon>
        <taxon>Bacteroidota</taxon>
        <taxon>Flavobacteriia</taxon>
        <taxon>Flavobacteriales</taxon>
        <taxon>Flavobacteriaceae</taxon>
        <taxon>Autumnicola</taxon>
    </lineage>
</organism>
<reference evidence="2 3" key="1">
    <citation type="submission" date="2023-09" db="EMBL/GenBank/DDBJ databases">
        <authorList>
            <person name="Rey-Velasco X."/>
        </authorList>
    </citation>
    <scope>NUCLEOTIDE SEQUENCE [LARGE SCALE GENOMIC DNA]</scope>
    <source>
        <strain evidence="2 3">F363</strain>
    </source>
</reference>
<dbReference type="Proteomes" id="UP001262889">
    <property type="component" value="Unassembled WGS sequence"/>
</dbReference>
<gene>
    <name evidence="2" type="ORF">RM553_12130</name>
</gene>
<dbReference type="InterPro" id="IPR006076">
    <property type="entry name" value="FAD-dep_OxRdtase"/>
</dbReference>
<dbReference type="RefSeq" id="WP_311535202.1">
    <property type="nucleotide sequence ID" value="NZ_JAVRHQ010000014.1"/>
</dbReference>
<dbReference type="PANTHER" id="PTHR13847">
    <property type="entry name" value="SARCOSINE DEHYDROGENASE-RELATED"/>
    <property type="match status" value="1"/>
</dbReference>
<dbReference type="EC" id="1.-.-.-" evidence="2"/>
<evidence type="ECO:0000259" key="1">
    <source>
        <dbReference type="Pfam" id="PF01266"/>
    </source>
</evidence>
<keyword evidence="2" id="KW-0560">Oxidoreductase</keyword>
<name>A0ABU3CB59_9FLAO</name>
<feature type="domain" description="FAD dependent oxidoreductase" evidence="1">
    <location>
        <begin position="16"/>
        <end position="369"/>
    </location>
</feature>
<comment type="caution">
    <text evidence="2">The sequence shown here is derived from an EMBL/GenBank/DDBJ whole genome shotgun (WGS) entry which is preliminary data.</text>
</comment>
<evidence type="ECO:0000313" key="2">
    <source>
        <dbReference type="EMBL" id="MDT0643582.1"/>
    </source>
</evidence>
<protein>
    <submittedName>
        <fullName evidence="2">FAD-dependent oxidoreductase</fullName>
        <ecNumber evidence="2">1.-.-.-</ecNumber>
    </submittedName>
</protein>
<proteinExistence type="predicted"/>
<sequence>MNFSYWETKTWFSNIDYTVIGSGITGLNCAWYLKQKFPKAKILVLERGLLPNGASTKNAGFACFGSLSEILEDLKSHSEEEVVELIKKRVNGLKLLRRNLGDNAIGFKSYGGYEIFTKEDEECFDYCLNKMDGINRILKPVFQEQVFSLEKNMFGFKSIQHELIYNCFEAQINTGRMMEALLQKVQASGVKILNNVNVQEYSEKADSVEVKTSDFSFETGKLLIATNGFASQLGIAEVKPARAQVLITKPIENLKIKGTFHIDKGFYYFRNIDDRILFGGGRNLDLKAEETTEFAQTQLVQNKLEELLETVILPKTKFEIDQRWSGIMGMGESKNPVVKQVSRNVYCGVRLGGMGIAIGSLVGKELAELLEHD</sequence>
<dbReference type="Pfam" id="PF01266">
    <property type="entry name" value="DAO"/>
    <property type="match status" value="1"/>
</dbReference>
<dbReference type="Gene3D" id="3.50.50.60">
    <property type="entry name" value="FAD/NAD(P)-binding domain"/>
    <property type="match status" value="1"/>
</dbReference>